<dbReference type="InterPro" id="IPR036291">
    <property type="entry name" value="NAD(P)-bd_dom_sf"/>
</dbReference>
<accession>A0A4Q0YVJ2</accession>
<keyword evidence="2" id="KW-0560">Oxidoreductase</keyword>
<dbReference type="CDD" id="cd05233">
    <property type="entry name" value="SDR_c"/>
    <property type="match status" value="1"/>
</dbReference>
<name>A0A4Q0YVJ2_9GAMM</name>
<protein>
    <submittedName>
        <fullName evidence="6">Short-chain dehydrogenase</fullName>
    </submittedName>
</protein>
<dbReference type="Proteomes" id="UP000290287">
    <property type="component" value="Unassembled WGS sequence"/>
</dbReference>
<feature type="transmembrane region" description="Helical" evidence="4">
    <location>
        <begin position="240"/>
        <end position="263"/>
    </location>
</feature>
<evidence type="ECO:0000256" key="4">
    <source>
        <dbReference type="SAM" id="Phobius"/>
    </source>
</evidence>
<comment type="caution">
    <text evidence="6">The sequence shown here is derived from an EMBL/GenBank/DDBJ whole genome shotgun (WGS) entry which is preliminary data.</text>
</comment>
<dbReference type="Pfam" id="PF00106">
    <property type="entry name" value="adh_short"/>
    <property type="match status" value="1"/>
</dbReference>
<gene>
    <name evidence="6" type="ORF">CS022_00985</name>
</gene>
<dbReference type="PRINTS" id="PR00080">
    <property type="entry name" value="SDRFAMILY"/>
</dbReference>
<keyword evidence="7" id="KW-1185">Reference proteome</keyword>
<evidence type="ECO:0000256" key="3">
    <source>
        <dbReference type="RuleBase" id="RU000363"/>
    </source>
</evidence>
<sequence>MTCKEEIMNDFSNKTIVITGAASGMGRAYALEFAKLGANLALNDYDDQSLRETEAMVKDVADIKIMTSAFDVSNFEEMQKFGDQVKEILGPAFVVINNAGIEGTGDTATKTDVEAFRHVMDVNFYGVYNGSKVFLSHLEEKNEGILVNVSSIFGLVGIPRNVDYCASKFAVAGLTQSLMAEYHHSPISIHCVHPGGIDTNISRRQDANSEKFKKAFLRTPPEKIARHVINKISKKKPQIVFGYFSLPVWLAAKFCPLTLWNMIINRQL</sequence>
<feature type="domain" description="Ketoreductase" evidence="5">
    <location>
        <begin position="14"/>
        <end position="183"/>
    </location>
</feature>
<dbReference type="InterPro" id="IPR020904">
    <property type="entry name" value="Sc_DH/Rdtase_CS"/>
</dbReference>
<keyword evidence="4" id="KW-0812">Transmembrane</keyword>
<dbReference type="PANTHER" id="PTHR24322">
    <property type="entry name" value="PKSB"/>
    <property type="match status" value="1"/>
</dbReference>
<comment type="similarity">
    <text evidence="1 3">Belongs to the short-chain dehydrogenases/reductases (SDR) family.</text>
</comment>
<evidence type="ECO:0000313" key="7">
    <source>
        <dbReference type="Proteomes" id="UP000290287"/>
    </source>
</evidence>
<evidence type="ECO:0000313" key="6">
    <source>
        <dbReference type="EMBL" id="RXJ74825.1"/>
    </source>
</evidence>
<dbReference type="EMBL" id="PEIB01000001">
    <property type="protein sequence ID" value="RXJ74825.1"/>
    <property type="molecule type" value="Genomic_DNA"/>
</dbReference>
<proteinExistence type="inferred from homology"/>
<dbReference type="Gene3D" id="3.40.50.720">
    <property type="entry name" value="NAD(P)-binding Rossmann-like Domain"/>
    <property type="match status" value="1"/>
</dbReference>
<dbReference type="InterPro" id="IPR057326">
    <property type="entry name" value="KR_dom"/>
</dbReference>
<dbReference type="GO" id="GO:0016616">
    <property type="term" value="F:oxidoreductase activity, acting on the CH-OH group of donors, NAD or NADP as acceptor"/>
    <property type="evidence" value="ECO:0007669"/>
    <property type="project" value="TreeGrafter"/>
</dbReference>
<evidence type="ECO:0000256" key="2">
    <source>
        <dbReference type="ARBA" id="ARBA00023002"/>
    </source>
</evidence>
<dbReference type="PRINTS" id="PR00081">
    <property type="entry name" value="GDHRDH"/>
</dbReference>
<organism evidence="6 7">
    <name type="scientific">Veronia nyctiphanis</name>
    <dbReference type="NCBI Taxonomy" id="1278244"/>
    <lineage>
        <taxon>Bacteria</taxon>
        <taxon>Pseudomonadati</taxon>
        <taxon>Pseudomonadota</taxon>
        <taxon>Gammaproteobacteria</taxon>
        <taxon>Vibrionales</taxon>
        <taxon>Vibrionaceae</taxon>
        <taxon>Veronia</taxon>
    </lineage>
</organism>
<dbReference type="InterPro" id="IPR002347">
    <property type="entry name" value="SDR_fam"/>
</dbReference>
<evidence type="ECO:0000259" key="5">
    <source>
        <dbReference type="SMART" id="SM00822"/>
    </source>
</evidence>
<dbReference type="PROSITE" id="PS00061">
    <property type="entry name" value="ADH_SHORT"/>
    <property type="match status" value="1"/>
</dbReference>
<dbReference type="SMART" id="SM00822">
    <property type="entry name" value="PKS_KR"/>
    <property type="match status" value="1"/>
</dbReference>
<dbReference type="PANTHER" id="PTHR24322:SF736">
    <property type="entry name" value="RETINOL DEHYDROGENASE 10"/>
    <property type="match status" value="1"/>
</dbReference>
<reference evidence="6 7" key="1">
    <citation type="submission" date="2017-10" db="EMBL/GenBank/DDBJ databases">
        <title>Nyctiphanis sp. nov., isolated from the stomach of the euphausiid Nyctiphanes simplex (Hansen, 1911) in the Gulf of California.</title>
        <authorList>
            <person name="Gomez-Gil B."/>
            <person name="Aguilar-Mendez M."/>
            <person name="Lopez-Cortes A."/>
            <person name="Gomez-Gutierrez J."/>
            <person name="Roque A."/>
            <person name="Lang E."/>
            <person name="Gonzalez-Castillo A."/>
        </authorList>
    </citation>
    <scope>NUCLEOTIDE SEQUENCE [LARGE SCALE GENOMIC DNA]</scope>
    <source>
        <strain evidence="6 7">CAIM 600</strain>
    </source>
</reference>
<dbReference type="AlphaFoldDB" id="A0A4Q0YVJ2"/>
<keyword evidence="4" id="KW-0472">Membrane</keyword>
<dbReference type="SUPFAM" id="SSF51735">
    <property type="entry name" value="NAD(P)-binding Rossmann-fold domains"/>
    <property type="match status" value="1"/>
</dbReference>
<evidence type="ECO:0000256" key="1">
    <source>
        <dbReference type="ARBA" id="ARBA00006484"/>
    </source>
</evidence>
<keyword evidence="4" id="KW-1133">Transmembrane helix</keyword>